<evidence type="ECO:0000256" key="4">
    <source>
        <dbReference type="SAM" id="Coils"/>
    </source>
</evidence>
<dbReference type="SMART" id="SM00147">
    <property type="entry name" value="RasGEF"/>
    <property type="match status" value="1"/>
</dbReference>
<dbReference type="OrthoDB" id="10254377at2759"/>
<dbReference type="PROSITE" id="PS50212">
    <property type="entry name" value="RASGEF_NTER"/>
    <property type="match status" value="1"/>
</dbReference>
<evidence type="ECO:0000313" key="11">
    <source>
        <dbReference type="Proteomes" id="UP000564784"/>
    </source>
</evidence>
<keyword evidence="4" id="KW-0175">Coiled coil</keyword>
<dbReference type="SMART" id="SM00229">
    <property type="entry name" value="RasGEFN"/>
    <property type="match status" value="2"/>
</dbReference>
<dbReference type="InterPro" id="IPR001331">
    <property type="entry name" value="GDS_CDC24_CS"/>
</dbReference>
<evidence type="ECO:0000256" key="5">
    <source>
        <dbReference type="SAM" id="MobiDB-lite"/>
    </source>
</evidence>
<name>A0A7K7IW56_LOXCU</name>
<dbReference type="Pfam" id="PF00169">
    <property type="entry name" value="PH"/>
    <property type="match status" value="2"/>
</dbReference>
<dbReference type="PROSITE" id="PS50009">
    <property type="entry name" value="RASGEF_CAT"/>
    <property type="match status" value="1"/>
</dbReference>
<accession>A0A7K7IW56</accession>
<sequence>MQKGMRLNDGHVAHLGLLAKKDGARRGYLSKRSADNTKWHTKWFALLQNMLFYFETDSSSRPSGLYLLEGCVCDRAPSPKPPLSAKDSLEKQHYFTVNFNHENQKTLELRTEDAKDCDEWVAAIAHASYRNLATEHEALMQKYLHLLQIVETEKTVAKQLRQQIEDGEIEIERLKAEIASLLKDHERIQASQSSAPSEDDSDIKKIKKVQSFLRGWLCRRKWKTIIQDYIRSPHADSMRKRNQVVFSMLEAEAEYVQQLHILVNNFLRPLRMAASSKKPPITHDDVSSIFLNSETIMFLHQIFYQGLKARISSWPTLVLADLFDILLPMLNIYQEFVRNHQYSLQILAHCKQNRDFDKLLKHYEAKPDCEERTLETFLTYPMFQIPRYILTLHELLAHTPHEHVERNSLDYAKSKLEELSRIMHDEVSETENIRKNLAIERMIIEGCEILLDTSQTFVRQGSLIQVPMSEKGKITRGRLGSLSLRKEGERQCFLFSKHLIICTRGSGGKLHLTKNGVISLIDCTLVEEPESTDEDAKTSGQDIDHLDFKIVVEPKDSSSFTVILVASSRQEKAAWTSDISQCVDNIRCNGLMMNAFEENSKVTVPQMIKSDASLYCDDVDIRFSKTMNSCKVLQIRYASVERLLERLTDLRFLSIDFLNTFLHSYRVFTTALVVLDKLITIYKKPISAIPARSLELLFANSQNNKLLYGEPPKSPRANRKFSSPPPLSISKSSSPSRRRKLSLNIPIITGGKALDLAALSCSSNGYAGVYSSMAPFSKTTLDINKLYVSSSYPNKIPDEGEAASEKQEESLPGKQSSEVSVREELDTDPNHSDEAEAEASPTKSPTTPKSIKCKNSSDFSLFSYNNGMVMTSCRDLDSTRSALSATSAFAIATAGANEGTPTKEKYRRMSLASAGFPTDQRNGDKEFVIRRAATNRVLNVLRHWVSKHSQDFETNEELKFRVIGFLEEVIHDPELLTQERKAAANIIRTLTQEDPGDNQITLEEVVQMAEGVRAEPFENHSALEIAEQLTLLDHLVFKKIPYEEFFGQGWMKLEKNERTPYIMKNTKHFNDVSNLIASEIIRNEEITARASAIEKWVAVADICRCLHNYNAVLEITSSLNRSAIFRLKKTWLKVSKQTKALIDKLQKLVSSEGRFKNLREALKNCDPPCVPYLGMYLTDLAFIEEGTPNYTEDGLVNFSKMRMISHIIREIRQFQQTSYKIEHQPKVTQYLLDQSGVMDEESLYEASLRIEPKLPS</sequence>
<dbReference type="SMART" id="SM00325">
    <property type="entry name" value="RhoGEF"/>
    <property type="match status" value="1"/>
</dbReference>
<dbReference type="SUPFAM" id="SSF48366">
    <property type="entry name" value="Ras GEF"/>
    <property type="match status" value="1"/>
</dbReference>
<evidence type="ECO:0000256" key="2">
    <source>
        <dbReference type="ARBA" id="ARBA00022737"/>
    </source>
</evidence>
<dbReference type="GO" id="GO:0005886">
    <property type="term" value="C:plasma membrane"/>
    <property type="evidence" value="ECO:0007669"/>
    <property type="project" value="TreeGrafter"/>
</dbReference>
<feature type="coiled-coil region" evidence="4">
    <location>
        <begin position="150"/>
        <end position="191"/>
    </location>
</feature>
<reference evidence="10 11" key="1">
    <citation type="submission" date="2019-09" db="EMBL/GenBank/DDBJ databases">
        <title>Bird 10,000 Genomes (B10K) Project - Family phase.</title>
        <authorList>
            <person name="Zhang G."/>
        </authorList>
    </citation>
    <scope>NUCLEOTIDE SEQUENCE [LARGE SCALE GENOMIC DNA]</scope>
    <source>
        <strain evidence="10">OUT-0011</strain>
        <tissue evidence="10">Muscle</tissue>
    </source>
</reference>
<dbReference type="PROSITE" id="PS50010">
    <property type="entry name" value="DH_2"/>
    <property type="match status" value="1"/>
</dbReference>
<dbReference type="InterPro" id="IPR001849">
    <property type="entry name" value="PH_domain"/>
</dbReference>
<dbReference type="InterPro" id="IPR001895">
    <property type="entry name" value="RASGEF_cat_dom"/>
</dbReference>
<dbReference type="Gene3D" id="1.10.840.10">
    <property type="entry name" value="Ras guanine-nucleotide exchange factors catalytic domain"/>
    <property type="match status" value="1"/>
</dbReference>
<feature type="compositionally biased region" description="Basic and acidic residues" evidence="5">
    <location>
        <begin position="820"/>
        <end position="834"/>
    </location>
</feature>
<dbReference type="Gene3D" id="2.30.29.30">
    <property type="entry name" value="Pleckstrin-homology domain (PH domain)/Phosphotyrosine-binding domain (PTB)"/>
    <property type="match status" value="2"/>
</dbReference>
<dbReference type="Pfam" id="PF00617">
    <property type="entry name" value="RasGEF"/>
    <property type="match status" value="1"/>
</dbReference>
<dbReference type="GO" id="GO:0005085">
    <property type="term" value="F:guanyl-nucleotide exchange factor activity"/>
    <property type="evidence" value="ECO:0007669"/>
    <property type="project" value="UniProtKB-KW"/>
</dbReference>
<dbReference type="FunFam" id="1.20.870.10:FF:000004">
    <property type="entry name" value="Ras-specific guanine nucleotide-releasing factor 1 isoform 2"/>
    <property type="match status" value="1"/>
</dbReference>
<dbReference type="InterPro" id="IPR000219">
    <property type="entry name" value="DH_dom"/>
</dbReference>
<dbReference type="FunFam" id="1.20.870.10:FF:000006">
    <property type="entry name" value="ras-specific guanine nucleotide-releasing factor 1 isoform X1"/>
    <property type="match status" value="1"/>
</dbReference>
<dbReference type="GO" id="GO:0007265">
    <property type="term" value="P:Ras protein signal transduction"/>
    <property type="evidence" value="ECO:0007669"/>
    <property type="project" value="TreeGrafter"/>
</dbReference>
<protein>
    <submittedName>
        <fullName evidence="10">RGRF1 factor</fullName>
    </submittedName>
</protein>
<dbReference type="InterPro" id="IPR035899">
    <property type="entry name" value="DBL_dom_sf"/>
</dbReference>
<dbReference type="Pfam" id="PF00618">
    <property type="entry name" value="RasGEF_N"/>
    <property type="match status" value="1"/>
</dbReference>
<evidence type="ECO:0000259" key="8">
    <source>
        <dbReference type="PROSITE" id="PS50010"/>
    </source>
</evidence>
<dbReference type="Gene3D" id="1.20.900.10">
    <property type="entry name" value="Dbl homology (DH) domain"/>
    <property type="match status" value="1"/>
</dbReference>
<dbReference type="EMBL" id="VZSM01004321">
    <property type="protein sequence ID" value="NWY98353.1"/>
    <property type="molecule type" value="Genomic_DNA"/>
</dbReference>
<dbReference type="AlphaFoldDB" id="A0A7K7IW56"/>
<dbReference type="PANTHER" id="PTHR23113">
    <property type="entry name" value="GUANINE NUCLEOTIDE EXCHANGE FACTOR"/>
    <property type="match status" value="1"/>
</dbReference>
<dbReference type="InterPro" id="IPR036964">
    <property type="entry name" value="RASGEF_cat_dom_sf"/>
</dbReference>
<dbReference type="InterPro" id="IPR011993">
    <property type="entry name" value="PH-like_dom_sf"/>
</dbReference>
<dbReference type="SUPFAM" id="SSF48065">
    <property type="entry name" value="DBL homology domain (DH-domain)"/>
    <property type="match status" value="1"/>
</dbReference>
<keyword evidence="2" id="KW-0677">Repeat</keyword>
<evidence type="ECO:0000256" key="3">
    <source>
        <dbReference type="PROSITE-ProRule" id="PRU00168"/>
    </source>
</evidence>
<feature type="non-terminal residue" evidence="10">
    <location>
        <position position="1"/>
    </location>
</feature>
<organism evidence="10 11">
    <name type="scientific">Loxia curvirostra</name>
    <name type="common">Red crossbill</name>
    <dbReference type="NCBI Taxonomy" id="64802"/>
    <lineage>
        <taxon>Eukaryota</taxon>
        <taxon>Metazoa</taxon>
        <taxon>Chordata</taxon>
        <taxon>Craniata</taxon>
        <taxon>Vertebrata</taxon>
        <taxon>Euteleostomi</taxon>
        <taxon>Archelosauria</taxon>
        <taxon>Archosauria</taxon>
        <taxon>Dinosauria</taxon>
        <taxon>Saurischia</taxon>
        <taxon>Theropoda</taxon>
        <taxon>Coelurosauria</taxon>
        <taxon>Aves</taxon>
        <taxon>Neognathae</taxon>
        <taxon>Neoaves</taxon>
        <taxon>Telluraves</taxon>
        <taxon>Australaves</taxon>
        <taxon>Passeriformes</taxon>
        <taxon>Passeroidea</taxon>
        <taxon>Fringillidae</taxon>
        <taxon>Carduelinae</taxon>
        <taxon>Loxia</taxon>
    </lineage>
</organism>
<comment type="caution">
    <text evidence="10">The sequence shown here is derived from an EMBL/GenBank/DDBJ whole genome shotgun (WGS) entry which is preliminary data.</text>
</comment>
<dbReference type="InterPro" id="IPR008937">
    <property type="entry name" value="Ras-like_GEF"/>
</dbReference>
<gene>
    <name evidence="10" type="primary">Rasgrf1</name>
    <name evidence="10" type="ORF">LOXCUR_R07050</name>
</gene>
<feature type="compositionally biased region" description="Polar residues" evidence="5">
    <location>
        <begin position="841"/>
        <end position="851"/>
    </location>
</feature>
<evidence type="ECO:0000259" key="6">
    <source>
        <dbReference type="PROSITE" id="PS50003"/>
    </source>
</evidence>
<dbReference type="FunFam" id="1.20.900.10:FF:000005">
    <property type="entry name" value="Ras-specific guanine nucleotide-releasing factor 1 isoform 2"/>
    <property type="match status" value="1"/>
</dbReference>
<dbReference type="InterPro" id="IPR000651">
    <property type="entry name" value="Ras-like_Gua-exchang_fac_N"/>
</dbReference>
<dbReference type="Gene3D" id="1.20.870.10">
    <property type="entry name" value="Son of sevenless (SoS) protein Chain: S domain 1"/>
    <property type="match status" value="2"/>
</dbReference>
<dbReference type="PROSITE" id="PS50096">
    <property type="entry name" value="IQ"/>
    <property type="match status" value="1"/>
</dbReference>
<dbReference type="CDD" id="cd00155">
    <property type="entry name" value="RasGEF"/>
    <property type="match status" value="1"/>
</dbReference>
<evidence type="ECO:0000259" key="9">
    <source>
        <dbReference type="PROSITE" id="PS50212"/>
    </source>
</evidence>
<feature type="region of interest" description="Disordered" evidence="5">
    <location>
        <begin position="797"/>
        <end position="851"/>
    </location>
</feature>
<feature type="domain" description="Ras-GEF" evidence="7">
    <location>
        <begin position="1021"/>
        <end position="1253"/>
    </location>
</feature>
<dbReference type="CDD" id="cd13261">
    <property type="entry name" value="PH_RasGRF1_2"/>
    <property type="match status" value="1"/>
</dbReference>
<evidence type="ECO:0000256" key="1">
    <source>
        <dbReference type="ARBA" id="ARBA00022658"/>
    </source>
</evidence>
<dbReference type="SMART" id="SM00233">
    <property type="entry name" value="PH"/>
    <property type="match status" value="2"/>
</dbReference>
<dbReference type="PROSITE" id="PS00720">
    <property type="entry name" value="RASGEF"/>
    <property type="match status" value="1"/>
</dbReference>
<dbReference type="Proteomes" id="UP000564784">
    <property type="component" value="Unassembled WGS sequence"/>
</dbReference>
<feature type="domain" description="DH" evidence="8">
    <location>
        <begin position="240"/>
        <end position="426"/>
    </location>
</feature>
<dbReference type="SUPFAM" id="SSF50729">
    <property type="entry name" value="PH domain-like"/>
    <property type="match status" value="2"/>
</dbReference>
<evidence type="ECO:0000259" key="7">
    <source>
        <dbReference type="PROSITE" id="PS50009"/>
    </source>
</evidence>
<keyword evidence="1 3" id="KW-0344">Guanine-nucleotide releasing factor</keyword>
<dbReference type="PROSITE" id="PS50003">
    <property type="entry name" value="PH_DOMAIN"/>
    <property type="match status" value="2"/>
</dbReference>
<feature type="domain" description="N-terminal Ras-GEF" evidence="9">
    <location>
        <begin position="631"/>
        <end position="746"/>
    </location>
</feature>
<dbReference type="InterPro" id="IPR019804">
    <property type="entry name" value="Ras_G-nucl-exch_fac_CS"/>
</dbReference>
<feature type="non-terminal residue" evidence="10">
    <location>
        <position position="1256"/>
    </location>
</feature>
<dbReference type="PANTHER" id="PTHR23113:SF193">
    <property type="entry name" value="RAS-SPECIFIC GUANINE NUCLEOTIDE-RELEASING FACTOR 1"/>
    <property type="match status" value="1"/>
</dbReference>
<proteinExistence type="predicted"/>
<feature type="region of interest" description="Disordered" evidence="5">
    <location>
        <begin position="708"/>
        <end position="735"/>
    </location>
</feature>
<dbReference type="FunFam" id="1.10.840.10:FF:000004">
    <property type="entry name" value="ras-specific guanine nucleotide-releasing factor 2 isoform X1"/>
    <property type="match status" value="1"/>
</dbReference>
<feature type="domain" description="PH" evidence="6">
    <location>
        <begin position="467"/>
        <end position="584"/>
    </location>
</feature>
<dbReference type="CDD" id="cd00160">
    <property type="entry name" value="RhoGEF"/>
    <property type="match status" value="1"/>
</dbReference>
<dbReference type="CDD" id="cd06224">
    <property type="entry name" value="REM"/>
    <property type="match status" value="1"/>
</dbReference>
<dbReference type="InterPro" id="IPR023578">
    <property type="entry name" value="Ras_GEF_dom_sf"/>
</dbReference>
<keyword evidence="11" id="KW-1185">Reference proteome</keyword>
<dbReference type="FunFam" id="2.30.29.30:FF:000176">
    <property type="entry name" value="ras-specific guanine nucleotide-releasing factor 1 isoform X2"/>
    <property type="match status" value="1"/>
</dbReference>
<dbReference type="Pfam" id="PF00621">
    <property type="entry name" value="RhoGEF"/>
    <property type="match status" value="1"/>
</dbReference>
<dbReference type="PROSITE" id="PS00741">
    <property type="entry name" value="DH_1"/>
    <property type="match status" value="1"/>
</dbReference>
<evidence type="ECO:0000313" key="10">
    <source>
        <dbReference type="EMBL" id="NWY98353.1"/>
    </source>
</evidence>
<feature type="domain" description="PH" evidence="6">
    <location>
        <begin position="22"/>
        <end position="129"/>
    </location>
</feature>
<dbReference type="FunFam" id="2.30.29.30:FF:000117">
    <property type="entry name" value="ras-specific guanine nucleotide-releasing factor 1 isoform X2"/>
    <property type="match status" value="1"/>
</dbReference>